<evidence type="ECO:0000313" key="2">
    <source>
        <dbReference type="EMBL" id="OEY71957.1"/>
    </source>
</evidence>
<dbReference type="Proteomes" id="UP000176009">
    <property type="component" value="Unassembled WGS sequence"/>
</dbReference>
<protein>
    <recommendedName>
        <fullName evidence="1">Virulence-associated protein E-like domain-containing protein</fullName>
    </recommendedName>
</protein>
<evidence type="ECO:0000313" key="4">
    <source>
        <dbReference type="Proteomes" id="UP000176009"/>
    </source>
</evidence>
<proteinExistence type="predicted"/>
<reference evidence="2 4" key="2">
    <citation type="submission" date="2016-09" db="EMBL/GenBank/DDBJ databases">
        <title>Genome Sequence of Salegentibacter salarius,Isolated from a Marine Solar Saltern of the Yellow Sea in South Korea.</title>
        <authorList>
            <person name="Zheng Q."/>
            <person name="Liu Y."/>
        </authorList>
    </citation>
    <scope>NUCLEOTIDE SEQUENCE [LARGE SCALE GENOMIC DNA]</scope>
    <source>
        <strain evidence="2 4">KCTC 12974</strain>
    </source>
</reference>
<dbReference type="EMBL" id="MJBR01000029">
    <property type="protein sequence ID" value="OEY71957.1"/>
    <property type="molecule type" value="Genomic_DNA"/>
</dbReference>
<dbReference type="RefSeq" id="WP_070054761.1">
    <property type="nucleotide sequence ID" value="NZ_FVZF01000035.1"/>
</dbReference>
<evidence type="ECO:0000259" key="1">
    <source>
        <dbReference type="Pfam" id="PF05272"/>
    </source>
</evidence>
<evidence type="ECO:0000313" key="3">
    <source>
        <dbReference type="EMBL" id="PKD17313.1"/>
    </source>
</evidence>
<dbReference type="EMBL" id="LKTR01000035">
    <property type="protein sequence ID" value="PKD17313.1"/>
    <property type="molecule type" value="Genomic_DNA"/>
</dbReference>
<dbReference type="Pfam" id="PF05272">
    <property type="entry name" value="VapE-like_dom"/>
    <property type="match status" value="1"/>
</dbReference>
<reference evidence="3 5" key="1">
    <citation type="submission" date="2015-10" db="EMBL/GenBank/DDBJ databases">
        <title>Draft genome sequence of Salegentibacter salinarum KCTC 12975.</title>
        <authorList>
            <person name="Lin W."/>
            <person name="Zheng Q."/>
        </authorList>
    </citation>
    <scope>NUCLEOTIDE SEQUENCE [LARGE SCALE GENOMIC DNA]</scope>
    <source>
        <strain evidence="3 5">KCTC 12974</strain>
    </source>
</reference>
<keyword evidence="4" id="KW-1185">Reference proteome</keyword>
<gene>
    <name evidence="3" type="ORF">APR40_14635</name>
    <name evidence="2" type="ORF">BHS39_14665</name>
</gene>
<comment type="caution">
    <text evidence="3">The sequence shown here is derived from an EMBL/GenBank/DDBJ whole genome shotgun (WGS) entry which is preliminary data.</text>
</comment>
<dbReference type="InterPro" id="IPR007936">
    <property type="entry name" value="VapE-like_dom"/>
</dbReference>
<evidence type="ECO:0000313" key="5">
    <source>
        <dbReference type="Proteomes" id="UP000232533"/>
    </source>
</evidence>
<dbReference type="PANTHER" id="PTHR34985">
    <property type="entry name" value="SLR0554 PROTEIN"/>
    <property type="match status" value="1"/>
</dbReference>
<accession>A0A2N0TRE7</accession>
<dbReference type="PANTHER" id="PTHR34985:SF1">
    <property type="entry name" value="SLR0554 PROTEIN"/>
    <property type="match status" value="1"/>
</dbReference>
<sequence length="370" mass="43261">MNIENYLRNKYDFKYNEILNRTFYKPKDQLDYGILQGYDFNSMFRDIQNNDIKVTIGNLKSLLESDFVTKYDPFKDYFTSLPIWDGKTDHITNLAKTVKTTDDELFYWAFKKWLVAMVACALEATTANHSVLIFTGKQGLGKTTWMMNLLPQELKEYGYSGNINPSNKDSTILISERLLINMDELSSYSKSKVEAFKELITKEVITERRPYGYFSENYVRRASFCGSANHNEILMDVTGNRRFLVFEALDINFKHGINLDLVYSQAYELLKQGFKHYFDREDIARIENNNEKYKQTSTEEEYLDKFFDLPKEGQEQVVKFMNATEIIEYIKFNSTGYIGFTATNLGKLLKAKGFETKKIEGLKKYMVILK</sequence>
<feature type="domain" description="Virulence-associated protein E-like" evidence="1">
    <location>
        <begin position="83"/>
        <end position="294"/>
    </location>
</feature>
<dbReference type="Proteomes" id="UP000232533">
    <property type="component" value="Unassembled WGS sequence"/>
</dbReference>
<name>A0A2N0TRE7_9FLAO</name>
<dbReference type="AlphaFoldDB" id="A0A2N0TRE7"/>
<organism evidence="3 5">
    <name type="scientific">Salegentibacter salarius</name>
    <dbReference type="NCBI Taxonomy" id="435906"/>
    <lineage>
        <taxon>Bacteria</taxon>
        <taxon>Pseudomonadati</taxon>
        <taxon>Bacteroidota</taxon>
        <taxon>Flavobacteriia</taxon>
        <taxon>Flavobacteriales</taxon>
        <taxon>Flavobacteriaceae</taxon>
        <taxon>Salegentibacter</taxon>
    </lineage>
</organism>